<gene>
    <name evidence="1" type="ORF">METZ01_LOCUS480200</name>
</gene>
<dbReference type="InterPro" id="IPR036390">
    <property type="entry name" value="WH_DNA-bd_sf"/>
</dbReference>
<evidence type="ECO:0000313" key="1">
    <source>
        <dbReference type="EMBL" id="SVE27346.1"/>
    </source>
</evidence>
<dbReference type="AlphaFoldDB" id="A0A383C4J3"/>
<name>A0A383C4J3_9ZZZZ</name>
<accession>A0A383C4J3</accession>
<sequence>MDAYLSIKRELGNKQQIIFDSLKFIGPATNENMALRLNWPINRVTPRMGELRKLGMVKQMYEEPGKSGKMAIVWGMNYEHL</sequence>
<reference evidence="1" key="1">
    <citation type="submission" date="2018-05" db="EMBL/GenBank/DDBJ databases">
        <authorList>
            <person name="Lanie J.A."/>
            <person name="Ng W.-L."/>
            <person name="Kazmierczak K.M."/>
            <person name="Andrzejewski T.M."/>
            <person name="Davidsen T.M."/>
            <person name="Wayne K.J."/>
            <person name="Tettelin H."/>
            <person name="Glass J.I."/>
            <person name="Rusch D."/>
            <person name="Podicherti R."/>
            <person name="Tsui H.-C.T."/>
            <person name="Winkler M.E."/>
        </authorList>
    </citation>
    <scope>NUCLEOTIDE SEQUENCE</scope>
</reference>
<proteinExistence type="predicted"/>
<dbReference type="SUPFAM" id="SSF46785">
    <property type="entry name" value="Winged helix' DNA-binding domain"/>
    <property type="match status" value="1"/>
</dbReference>
<dbReference type="EMBL" id="UINC01205945">
    <property type="protein sequence ID" value="SVE27346.1"/>
    <property type="molecule type" value="Genomic_DNA"/>
</dbReference>
<protein>
    <submittedName>
        <fullName evidence="1">Uncharacterized protein</fullName>
    </submittedName>
</protein>
<organism evidence="1">
    <name type="scientific">marine metagenome</name>
    <dbReference type="NCBI Taxonomy" id="408172"/>
    <lineage>
        <taxon>unclassified sequences</taxon>
        <taxon>metagenomes</taxon>
        <taxon>ecological metagenomes</taxon>
    </lineage>
</organism>